<dbReference type="SMART" id="SM00449">
    <property type="entry name" value="SPRY"/>
    <property type="match status" value="1"/>
</dbReference>
<dbReference type="EMBL" id="KB706724">
    <property type="protein sequence ID" value="EMR66042.1"/>
    <property type="molecule type" value="Genomic_DNA"/>
</dbReference>
<dbReference type="InterPro" id="IPR050618">
    <property type="entry name" value="Ubq-SigPath_Reg"/>
</dbReference>
<dbReference type="InterPro" id="IPR006595">
    <property type="entry name" value="CTLH_C"/>
</dbReference>
<dbReference type="STRING" id="1287681.M7SPA2"/>
<dbReference type="InterPro" id="IPR003877">
    <property type="entry name" value="SPRY_dom"/>
</dbReference>
<comment type="function">
    <text evidence="1">Involved in the proteasome-dependent degradation of fructose-1,6-bisphosphatase.</text>
</comment>
<dbReference type="InterPro" id="IPR001870">
    <property type="entry name" value="B30.2/SPRY"/>
</dbReference>
<dbReference type="KEGG" id="ela:UCREL1_7002"/>
<accession>M7SPA2</accession>
<proteinExistence type="predicted"/>
<dbReference type="PANTHER" id="PTHR12864">
    <property type="entry name" value="RAN BINDING PROTEIN 9-RELATED"/>
    <property type="match status" value="1"/>
</dbReference>
<sequence length="563" mass="63037">MFVGDGKASNFWTSPQKNNGFFIPSYLQGSTYIQRLEEAHKAQQAQKEGQQQTGGSIQAGQAPSPLRSKSSSSHLGMKFDVIERAPPFEDDDAMAPLPSKWNKDDKYGWLDVLDDGLEVKYTTPRGGREHDYELCSIRSDHPIPPQAGLYYFEVQILSDAHHLTRRRDEATVCIGLSTKNVSLSRPPGWEIESYGYHGDDGDIYFQSNTGKRYGPHFGTGDTVGCGVNFRTKTAFFTKNGVNLKTAFRDIKGKVYPTIGVKKAGEHIRDEQANIRDAISQTRLVSPPQDETELIQELVLQFLQHDGYVETARAFAEEIHAEKEALNIDPSVPVEGININDDEDAHRRQRIRRAILEGDIDMALKHTKMYYPHVLNENRQVDFRLKCRKFIEMVRKSAELSHGSSKKSNGHTFDDIPNEMDVDENGYSDQMETEDGLDTATTDQDNLLAETIAYGQQLQAEFKDDNRREVSKSLGEVFALLAYPNPLEVKEIAHLLDRKGRVAVAEELNSAILSSLGKSSRSALENVYGQTSVLLDYLREGGGPGSFITIQSIIDDIPGRSQPF</sequence>
<name>M7SPA2_EUTLA</name>
<reference evidence="6" key="1">
    <citation type="journal article" date="2013" name="Genome Announc.">
        <title>Draft genome sequence of the grapevine dieback fungus Eutypa lata UCR-EL1.</title>
        <authorList>
            <person name="Blanco-Ulate B."/>
            <person name="Rolshausen P.E."/>
            <person name="Cantu D."/>
        </authorList>
    </citation>
    <scope>NUCLEOTIDE SEQUENCE [LARGE SCALE GENOMIC DNA]</scope>
    <source>
        <strain evidence="6">UCR-EL1</strain>
    </source>
</reference>
<dbReference type="InterPro" id="IPR013144">
    <property type="entry name" value="CRA_dom"/>
</dbReference>
<gene>
    <name evidence="5" type="ORF">UCREL1_7002</name>
</gene>
<dbReference type="PROSITE" id="PS50897">
    <property type="entry name" value="CTLH"/>
    <property type="match status" value="1"/>
</dbReference>
<evidence type="ECO:0000256" key="1">
    <source>
        <dbReference type="ARBA" id="ARBA00002343"/>
    </source>
</evidence>
<dbReference type="InterPro" id="IPR024964">
    <property type="entry name" value="CTLH/CRA"/>
</dbReference>
<keyword evidence="6" id="KW-1185">Reference proteome</keyword>
<dbReference type="OrthoDB" id="25503at2759"/>
<feature type="compositionally biased region" description="Low complexity" evidence="2">
    <location>
        <begin position="42"/>
        <end position="55"/>
    </location>
</feature>
<feature type="compositionally biased region" description="Acidic residues" evidence="2">
    <location>
        <begin position="415"/>
        <end position="436"/>
    </location>
</feature>
<dbReference type="AlphaFoldDB" id="M7SPA2"/>
<evidence type="ECO:0000259" key="4">
    <source>
        <dbReference type="PROSITE" id="PS50897"/>
    </source>
</evidence>
<dbReference type="eggNOG" id="KOG1477">
    <property type="taxonomic scope" value="Eukaryota"/>
</dbReference>
<dbReference type="Pfam" id="PF10607">
    <property type="entry name" value="CTLH"/>
    <property type="match status" value="1"/>
</dbReference>
<dbReference type="SMART" id="SM00757">
    <property type="entry name" value="CRA"/>
    <property type="match status" value="1"/>
</dbReference>
<dbReference type="Proteomes" id="UP000012174">
    <property type="component" value="Unassembled WGS sequence"/>
</dbReference>
<feature type="domain" description="CTLH" evidence="4">
    <location>
        <begin position="346"/>
        <end position="400"/>
    </location>
</feature>
<dbReference type="Pfam" id="PF00622">
    <property type="entry name" value="SPRY"/>
    <property type="match status" value="1"/>
</dbReference>
<dbReference type="InterPro" id="IPR006594">
    <property type="entry name" value="LisH"/>
</dbReference>
<protein>
    <submittedName>
        <fullName evidence="5">Putative ran-binding protein</fullName>
    </submittedName>
</protein>
<dbReference type="SMART" id="SM00668">
    <property type="entry name" value="CTLH"/>
    <property type="match status" value="1"/>
</dbReference>
<feature type="domain" description="B30.2/SPRY" evidence="3">
    <location>
        <begin position="79"/>
        <end position="276"/>
    </location>
</feature>
<dbReference type="OMA" id="LPTRWNK"/>
<organism evidence="5 6">
    <name type="scientific">Eutypa lata (strain UCR-EL1)</name>
    <name type="common">Grapevine dieback disease fungus</name>
    <name type="synonym">Eutypa armeniacae</name>
    <dbReference type="NCBI Taxonomy" id="1287681"/>
    <lineage>
        <taxon>Eukaryota</taxon>
        <taxon>Fungi</taxon>
        <taxon>Dikarya</taxon>
        <taxon>Ascomycota</taxon>
        <taxon>Pezizomycotina</taxon>
        <taxon>Sordariomycetes</taxon>
        <taxon>Xylariomycetidae</taxon>
        <taxon>Xylariales</taxon>
        <taxon>Diatrypaceae</taxon>
        <taxon>Eutypa</taxon>
    </lineage>
</organism>
<dbReference type="SUPFAM" id="SSF49899">
    <property type="entry name" value="Concanavalin A-like lectins/glucanases"/>
    <property type="match status" value="1"/>
</dbReference>
<dbReference type="PROSITE" id="PS50896">
    <property type="entry name" value="LISH"/>
    <property type="match status" value="1"/>
</dbReference>
<dbReference type="Gene3D" id="2.60.120.920">
    <property type="match status" value="1"/>
</dbReference>
<evidence type="ECO:0000313" key="6">
    <source>
        <dbReference type="Proteomes" id="UP000012174"/>
    </source>
</evidence>
<dbReference type="SMART" id="SM00667">
    <property type="entry name" value="LisH"/>
    <property type="match status" value="1"/>
</dbReference>
<dbReference type="Pfam" id="PF08513">
    <property type="entry name" value="LisH"/>
    <property type="match status" value="1"/>
</dbReference>
<feature type="region of interest" description="Disordered" evidence="2">
    <location>
        <begin position="400"/>
        <end position="436"/>
    </location>
</feature>
<dbReference type="HOGENOM" id="CLU_009129_2_0_1"/>
<evidence type="ECO:0000256" key="2">
    <source>
        <dbReference type="SAM" id="MobiDB-lite"/>
    </source>
</evidence>
<dbReference type="PROSITE" id="PS50188">
    <property type="entry name" value="B302_SPRY"/>
    <property type="match status" value="1"/>
</dbReference>
<dbReference type="InterPro" id="IPR013320">
    <property type="entry name" value="ConA-like_dom_sf"/>
</dbReference>
<feature type="region of interest" description="Disordered" evidence="2">
    <location>
        <begin position="39"/>
        <end position="73"/>
    </location>
</feature>
<evidence type="ECO:0000313" key="5">
    <source>
        <dbReference type="EMBL" id="EMR66042.1"/>
    </source>
</evidence>
<evidence type="ECO:0000259" key="3">
    <source>
        <dbReference type="PROSITE" id="PS50188"/>
    </source>
</evidence>
<dbReference type="InterPro" id="IPR043136">
    <property type="entry name" value="B30.2/SPRY_sf"/>
</dbReference>